<reference evidence="2" key="1">
    <citation type="submission" date="2024-05" db="EMBL/GenBank/DDBJ databases">
        <authorList>
            <person name="Cai S.Y."/>
            <person name="Jin L.M."/>
            <person name="Li H.R."/>
        </authorList>
    </citation>
    <scope>NUCLEOTIDE SEQUENCE</scope>
    <source>
        <strain evidence="2">A5-74</strain>
    </source>
</reference>
<dbReference type="EMBL" id="CP159218">
    <property type="protein sequence ID" value="XCG61922.1"/>
    <property type="molecule type" value="Genomic_DNA"/>
</dbReference>
<dbReference type="PANTHER" id="PTHR21310">
    <property type="entry name" value="AMINOGLYCOSIDE PHOSPHOTRANSFERASE-RELATED-RELATED"/>
    <property type="match status" value="1"/>
</dbReference>
<dbReference type="EC" id="2.7.1.-" evidence="2"/>
<dbReference type="Gene3D" id="3.90.1200.10">
    <property type="match status" value="1"/>
</dbReference>
<evidence type="ECO:0000259" key="1">
    <source>
        <dbReference type="Pfam" id="PF01636"/>
    </source>
</evidence>
<keyword evidence="2" id="KW-0808">Transferase</keyword>
<dbReference type="SUPFAM" id="SSF56112">
    <property type="entry name" value="Protein kinase-like (PK-like)"/>
    <property type="match status" value="1"/>
</dbReference>
<dbReference type="Pfam" id="PF01636">
    <property type="entry name" value="APH"/>
    <property type="match status" value="1"/>
</dbReference>
<gene>
    <name evidence="2" type="ORF">ABLG96_11550</name>
</gene>
<accession>A0AAU8DKL8</accession>
<dbReference type="GO" id="GO:0016740">
    <property type="term" value="F:transferase activity"/>
    <property type="evidence" value="ECO:0007669"/>
    <property type="project" value="UniProtKB-KW"/>
</dbReference>
<dbReference type="RefSeq" id="WP_353647538.1">
    <property type="nucleotide sequence ID" value="NZ_CP159218.1"/>
</dbReference>
<dbReference type="InterPro" id="IPR011009">
    <property type="entry name" value="Kinase-like_dom_sf"/>
</dbReference>
<feature type="domain" description="Aminoglycoside phosphotransferase" evidence="1">
    <location>
        <begin position="82"/>
        <end position="270"/>
    </location>
</feature>
<evidence type="ECO:0000313" key="2">
    <source>
        <dbReference type="EMBL" id="XCG61922.1"/>
    </source>
</evidence>
<name>A0AAU8DKL8_9ACTN</name>
<proteinExistence type="predicted"/>
<dbReference type="InterPro" id="IPR002575">
    <property type="entry name" value="Aminoglycoside_PTrfase"/>
</dbReference>
<dbReference type="AlphaFoldDB" id="A0AAU8DKL8"/>
<organism evidence="2">
    <name type="scientific">Nakamurella sp. A5-74</name>
    <dbReference type="NCBI Taxonomy" id="3158264"/>
    <lineage>
        <taxon>Bacteria</taxon>
        <taxon>Bacillati</taxon>
        <taxon>Actinomycetota</taxon>
        <taxon>Actinomycetes</taxon>
        <taxon>Nakamurellales</taxon>
        <taxon>Nakamurellaceae</taxon>
        <taxon>Nakamurella</taxon>
    </lineage>
</organism>
<protein>
    <submittedName>
        <fullName evidence="2">Aminoglycoside phosphotransferase family protein</fullName>
        <ecNumber evidence="2">2.7.1.-</ecNumber>
    </submittedName>
</protein>
<sequence length="303" mass="31387">MNPDRQNGSEEGSAADASSAARVRAVLLEHLPGYEPVTITVTGVEPRTGSGGELVEVDGTLGISLPTSAGPVGSHRLRPSVEATLLRSLAGLLDVPLPVPVLQDDEQSVRGFRTVPGRRLGDLPDLEPPAALRLARRLGAALADLHGVDASDTGADLPIVGGPESYRAAAARVWAAVGGAVTDAGLHAAVTQFLQEPAPDHPPHPSLCHLDLRPASILLDEDSLLCGIQHWANAGVGDPARDLGSVLLYLGSAGLGAALDGYRRAGAVTDDDPELAQRIVFHARCAAIEDAVRHPERLASGGW</sequence>
<dbReference type="InterPro" id="IPR051678">
    <property type="entry name" value="AGP_Transferase"/>
</dbReference>